<dbReference type="EMBL" id="JAPFFF010000001">
    <property type="protein sequence ID" value="KAK8898348.1"/>
    <property type="molecule type" value="Genomic_DNA"/>
</dbReference>
<feature type="compositionally biased region" description="Low complexity" evidence="1">
    <location>
        <begin position="46"/>
        <end position="99"/>
    </location>
</feature>
<feature type="region of interest" description="Disordered" evidence="1">
    <location>
        <begin position="46"/>
        <end position="136"/>
    </location>
</feature>
<evidence type="ECO:0000313" key="3">
    <source>
        <dbReference type="Proteomes" id="UP001470230"/>
    </source>
</evidence>
<keyword evidence="3" id="KW-1185">Reference proteome</keyword>
<gene>
    <name evidence="2" type="ORF">M9Y10_000633</name>
</gene>
<sequence length="620" mass="71177">MQQPNNNIQQQQFTNSNFQQQQQYNNNQQGSFGSFSQQNQNFSMQQQQLNTNASQQSSFSNFPQQQSMNPNLQQQNSFGSFSQPNPNSNMQQNQQLNPNTSQQSSYSNLPQQQLNPNTSQQSSYSTLPQQPLNSNISQQSSYTNFLQQQLNPNNQQQQQQQQQSNQRAMPLPPKPNTQPKRFLKTQSFKVVYDGTNYLIDPVSLSKSSGKFNELIQPYIHDYEHMRSIYLEINNVQFTKRNVNNFLRLCQKLPTDVQNNEMEEICQIAKMFKANEIYNTGLSFIQSSLDPNFNVPDDKYDETNGQQFLRIVDPTNCIPIHQEMSDAYFEDANNKDYQGNYYQINDSNKNENAPGEVTNSTTAPLNCDQPPPRKNENEIDLDNHSSLHDPVYALDNVVHNEENETNKEEHKPVNNVPILDKDGNVMHSVVYQVRVENHTFKCPVFKFVSDKHIIFTAKQKYGDIYIGEGMEIHISKKANHVGHIHQNCSTVAPFSTIHARDTHFDLKYVNSGAPNHTSIEVSFPLNGETITWSPRPPKFDPTRNAFYLNFHGEYHHTPILSSKNIVLQNQNEQPTFIVRKMDPNVYEIECLPIVDPLIAFCIGLSDIVGPYCDSLGGEYYD</sequence>
<evidence type="ECO:0000313" key="2">
    <source>
        <dbReference type="EMBL" id="KAK8898348.1"/>
    </source>
</evidence>
<comment type="caution">
    <text evidence="2">The sequence shown here is derived from an EMBL/GenBank/DDBJ whole genome shotgun (WGS) entry which is preliminary data.</text>
</comment>
<evidence type="ECO:0000256" key="1">
    <source>
        <dbReference type="SAM" id="MobiDB-lite"/>
    </source>
</evidence>
<accession>A0ABR2L4T1</accession>
<feature type="compositionally biased region" description="Polar residues" evidence="1">
    <location>
        <begin position="100"/>
        <end position="136"/>
    </location>
</feature>
<name>A0ABR2L4T1_9EUKA</name>
<feature type="compositionally biased region" description="Low complexity" evidence="1">
    <location>
        <begin position="151"/>
        <end position="166"/>
    </location>
</feature>
<protein>
    <recommendedName>
        <fullName evidence="4">BTB domain-containing protein</fullName>
    </recommendedName>
</protein>
<proteinExistence type="predicted"/>
<dbReference type="Proteomes" id="UP001470230">
    <property type="component" value="Unassembled WGS sequence"/>
</dbReference>
<feature type="compositionally biased region" description="Basic and acidic residues" evidence="1">
    <location>
        <begin position="370"/>
        <end position="380"/>
    </location>
</feature>
<feature type="region of interest" description="Disordered" evidence="1">
    <location>
        <begin position="341"/>
        <end position="380"/>
    </location>
</feature>
<organism evidence="2 3">
    <name type="scientific">Tritrichomonas musculus</name>
    <dbReference type="NCBI Taxonomy" id="1915356"/>
    <lineage>
        <taxon>Eukaryota</taxon>
        <taxon>Metamonada</taxon>
        <taxon>Parabasalia</taxon>
        <taxon>Tritrichomonadida</taxon>
        <taxon>Tritrichomonadidae</taxon>
        <taxon>Tritrichomonas</taxon>
    </lineage>
</organism>
<evidence type="ECO:0008006" key="4">
    <source>
        <dbReference type="Google" id="ProtNLM"/>
    </source>
</evidence>
<feature type="compositionally biased region" description="Polar residues" evidence="1">
    <location>
        <begin position="341"/>
        <end position="363"/>
    </location>
</feature>
<reference evidence="2 3" key="1">
    <citation type="submission" date="2024-04" db="EMBL/GenBank/DDBJ databases">
        <title>Tritrichomonas musculus Genome.</title>
        <authorList>
            <person name="Alves-Ferreira E."/>
            <person name="Grigg M."/>
            <person name="Lorenzi H."/>
            <person name="Galac M."/>
        </authorList>
    </citation>
    <scope>NUCLEOTIDE SEQUENCE [LARGE SCALE GENOMIC DNA]</scope>
    <source>
        <strain evidence="2 3">EAF2021</strain>
    </source>
</reference>
<feature type="region of interest" description="Disordered" evidence="1">
    <location>
        <begin position="151"/>
        <end position="181"/>
    </location>
</feature>